<dbReference type="PROSITE" id="PS50885">
    <property type="entry name" value="HAMP"/>
    <property type="match status" value="1"/>
</dbReference>
<dbReference type="CDD" id="cd06225">
    <property type="entry name" value="HAMP"/>
    <property type="match status" value="1"/>
</dbReference>
<evidence type="ECO:0000256" key="12">
    <source>
        <dbReference type="ARBA" id="ARBA00023012"/>
    </source>
</evidence>
<evidence type="ECO:0000256" key="1">
    <source>
        <dbReference type="ARBA" id="ARBA00000085"/>
    </source>
</evidence>
<dbReference type="PROSITE" id="PS50109">
    <property type="entry name" value="HIS_KIN"/>
    <property type="match status" value="1"/>
</dbReference>
<name>A0A7G9GHA9_9FIRM</name>
<organism evidence="17 18">
    <name type="scientific">Wansuia hejianensis</name>
    <dbReference type="NCBI Taxonomy" id="2763667"/>
    <lineage>
        <taxon>Bacteria</taxon>
        <taxon>Bacillati</taxon>
        <taxon>Bacillota</taxon>
        <taxon>Clostridia</taxon>
        <taxon>Lachnospirales</taxon>
        <taxon>Lachnospiraceae</taxon>
        <taxon>Wansuia</taxon>
    </lineage>
</organism>
<keyword evidence="5" id="KW-0597">Phosphoprotein</keyword>
<keyword evidence="8" id="KW-0547">Nucleotide-binding</keyword>
<keyword evidence="10" id="KW-0067">ATP-binding</keyword>
<dbReference type="SUPFAM" id="SSF55874">
    <property type="entry name" value="ATPase domain of HSP90 chaperone/DNA topoisomerase II/histidine kinase"/>
    <property type="match status" value="1"/>
</dbReference>
<dbReference type="RefSeq" id="WP_118646015.1">
    <property type="nucleotide sequence ID" value="NZ_CP060635.1"/>
</dbReference>
<dbReference type="PRINTS" id="PR00344">
    <property type="entry name" value="BCTRLSENSOR"/>
</dbReference>
<dbReference type="EMBL" id="CP060635">
    <property type="protein sequence ID" value="QNM10191.1"/>
    <property type="molecule type" value="Genomic_DNA"/>
</dbReference>
<dbReference type="Pfam" id="PF00512">
    <property type="entry name" value="HisKA"/>
    <property type="match status" value="1"/>
</dbReference>
<keyword evidence="4" id="KW-1003">Cell membrane</keyword>
<keyword evidence="12" id="KW-0902">Two-component regulatory system</keyword>
<dbReference type="SMART" id="SM00304">
    <property type="entry name" value="HAMP"/>
    <property type="match status" value="1"/>
</dbReference>
<comment type="catalytic activity">
    <reaction evidence="1">
        <text>ATP + protein L-histidine = ADP + protein N-phospho-L-histidine.</text>
        <dbReference type="EC" id="2.7.13.3"/>
    </reaction>
</comment>
<sequence length="471" mass="53144">MKKKLFWKFLIAYILIGITSFILISTAGSRLLEKELVDSHSMSLYKEASRIASYQAARYYTRGITLEDTYNNLAALSDFQNSEIWLISTDGEIFLNTEADLESEQAETLENFDPIALGSDYYTVGRFFQHFDSDMLSVMVPVTSNLNIRGYVAIHMPMTDVYQEREALLAQVYLLFLVLFLIFLSVLVLLAFVVNRPLKRIIRGAQEYASGNLTYNINVPSNDEMGYLASTLNYMSDELNKTGEYQRKFVANVSHDFRSPLTSIKGYVEAILDGTIPQEMQERYLNIVLFETDRLNKLTKSMLTLNNIDTKGHFLDITSFDINAVIKDTAASFEGTCTAKRISIELLLAAETLYVSADFGKIQQVLYNLIDNAIKFSDNNSTIQVETTEKHGKVFVSVKDHGVGIPRSFISKIWDRFYKIDASRGKDRKGTGLGLAIVKEIISAHNQNINVVSTVGAGTEFIFSLDKTKQQ</sequence>
<dbReference type="GO" id="GO:0005524">
    <property type="term" value="F:ATP binding"/>
    <property type="evidence" value="ECO:0007669"/>
    <property type="project" value="UniProtKB-KW"/>
</dbReference>
<dbReference type="FunFam" id="1.10.287.130:FF:000001">
    <property type="entry name" value="Two-component sensor histidine kinase"/>
    <property type="match status" value="1"/>
</dbReference>
<evidence type="ECO:0000256" key="5">
    <source>
        <dbReference type="ARBA" id="ARBA00022553"/>
    </source>
</evidence>
<keyword evidence="6" id="KW-0808">Transferase</keyword>
<dbReference type="Proteomes" id="UP000515860">
    <property type="component" value="Chromosome"/>
</dbReference>
<evidence type="ECO:0000313" key="17">
    <source>
        <dbReference type="EMBL" id="QNM10191.1"/>
    </source>
</evidence>
<dbReference type="InterPro" id="IPR004358">
    <property type="entry name" value="Sig_transdc_His_kin-like_C"/>
</dbReference>
<evidence type="ECO:0000256" key="11">
    <source>
        <dbReference type="ARBA" id="ARBA00022989"/>
    </source>
</evidence>
<feature type="domain" description="Histidine kinase" evidence="15">
    <location>
        <begin position="252"/>
        <end position="469"/>
    </location>
</feature>
<dbReference type="CDD" id="cd00082">
    <property type="entry name" value="HisKA"/>
    <property type="match status" value="1"/>
</dbReference>
<dbReference type="GO" id="GO:0005886">
    <property type="term" value="C:plasma membrane"/>
    <property type="evidence" value="ECO:0007669"/>
    <property type="project" value="UniProtKB-SubCell"/>
</dbReference>
<feature type="transmembrane region" description="Helical" evidence="14">
    <location>
        <begin position="6"/>
        <end position="24"/>
    </location>
</feature>
<evidence type="ECO:0000259" key="15">
    <source>
        <dbReference type="PROSITE" id="PS50109"/>
    </source>
</evidence>
<dbReference type="CDD" id="cd00075">
    <property type="entry name" value="HATPase"/>
    <property type="match status" value="1"/>
</dbReference>
<dbReference type="FunFam" id="3.30.565.10:FF:000006">
    <property type="entry name" value="Sensor histidine kinase WalK"/>
    <property type="match status" value="1"/>
</dbReference>
<keyword evidence="13 14" id="KW-0472">Membrane</keyword>
<proteinExistence type="predicted"/>
<accession>A0A7G9GHA9</accession>
<evidence type="ECO:0000256" key="8">
    <source>
        <dbReference type="ARBA" id="ARBA00022741"/>
    </source>
</evidence>
<dbReference type="KEGG" id="whj:H9Q79_07980"/>
<keyword evidence="7 14" id="KW-0812">Transmembrane</keyword>
<dbReference type="SUPFAM" id="SSF158472">
    <property type="entry name" value="HAMP domain-like"/>
    <property type="match status" value="1"/>
</dbReference>
<dbReference type="InterPro" id="IPR003661">
    <property type="entry name" value="HisK_dim/P_dom"/>
</dbReference>
<dbReference type="Pfam" id="PF00672">
    <property type="entry name" value="HAMP"/>
    <property type="match status" value="1"/>
</dbReference>
<dbReference type="Gene3D" id="3.30.565.10">
    <property type="entry name" value="Histidine kinase-like ATPase, C-terminal domain"/>
    <property type="match status" value="1"/>
</dbReference>
<evidence type="ECO:0000256" key="3">
    <source>
        <dbReference type="ARBA" id="ARBA00012438"/>
    </source>
</evidence>
<keyword evidence="11 14" id="KW-1133">Transmembrane helix</keyword>
<evidence type="ECO:0000256" key="7">
    <source>
        <dbReference type="ARBA" id="ARBA00022692"/>
    </source>
</evidence>
<dbReference type="InterPro" id="IPR003660">
    <property type="entry name" value="HAMP_dom"/>
</dbReference>
<comment type="subcellular location">
    <subcellularLocation>
        <location evidence="2">Cell membrane</location>
        <topology evidence="2">Multi-pass membrane protein</topology>
    </subcellularLocation>
</comment>
<evidence type="ECO:0000256" key="9">
    <source>
        <dbReference type="ARBA" id="ARBA00022777"/>
    </source>
</evidence>
<dbReference type="InterPro" id="IPR036097">
    <property type="entry name" value="HisK_dim/P_sf"/>
</dbReference>
<dbReference type="SUPFAM" id="SSF47384">
    <property type="entry name" value="Homodimeric domain of signal transducing histidine kinase"/>
    <property type="match status" value="1"/>
</dbReference>
<dbReference type="SMART" id="SM00388">
    <property type="entry name" value="HisKA"/>
    <property type="match status" value="1"/>
</dbReference>
<dbReference type="InterPro" id="IPR005467">
    <property type="entry name" value="His_kinase_dom"/>
</dbReference>
<protein>
    <recommendedName>
        <fullName evidence="3">histidine kinase</fullName>
        <ecNumber evidence="3">2.7.13.3</ecNumber>
    </recommendedName>
</protein>
<evidence type="ECO:0000256" key="13">
    <source>
        <dbReference type="ARBA" id="ARBA00023136"/>
    </source>
</evidence>
<keyword evidence="9" id="KW-0418">Kinase</keyword>
<evidence type="ECO:0000256" key="2">
    <source>
        <dbReference type="ARBA" id="ARBA00004651"/>
    </source>
</evidence>
<dbReference type="InterPro" id="IPR050398">
    <property type="entry name" value="HssS/ArlS-like"/>
</dbReference>
<evidence type="ECO:0000256" key="14">
    <source>
        <dbReference type="SAM" id="Phobius"/>
    </source>
</evidence>
<dbReference type="PANTHER" id="PTHR45528">
    <property type="entry name" value="SENSOR HISTIDINE KINASE CPXA"/>
    <property type="match status" value="1"/>
</dbReference>
<dbReference type="PANTHER" id="PTHR45528:SF1">
    <property type="entry name" value="SENSOR HISTIDINE KINASE CPXA"/>
    <property type="match status" value="1"/>
</dbReference>
<feature type="transmembrane region" description="Helical" evidence="14">
    <location>
        <begin position="172"/>
        <end position="194"/>
    </location>
</feature>
<reference evidence="17 18" key="1">
    <citation type="submission" date="2020-08" db="EMBL/GenBank/DDBJ databases">
        <authorList>
            <person name="Liu C."/>
            <person name="Sun Q."/>
        </authorList>
    </citation>
    <scope>NUCLEOTIDE SEQUENCE [LARGE SCALE GENOMIC DNA]</scope>
    <source>
        <strain evidence="17 18">NSJ-29</strain>
    </source>
</reference>
<evidence type="ECO:0000313" key="18">
    <source>
        <dbReference type="Proteomes" id="UP000515860"/>
    </source>
</evidence>
<gene>
    <name evidence="17" type="ORF">H9Q79_07980</name>
</gene>
<evidence type="ECO:0000256" key="10">
    <source>
        <dbReference type="ARBA" id="ARBA00022840"/>
    </source>
</evidence>
<evidence type="ECO:0000256" key="4">
    <source>
        <dbReference type="ARBA" id="ARBA00022475"/>
    </source>
</evidence>
<keyword evidence="18" id="KW-1185">Reference proteome</keyword>
<dbReference type="Gene3D" id="6.10.340.10">
    <property type="match status" value="1"/>
</dbReference>
<feature type="domain" description="HAMP" evidence="16">
    <location>
        <begin position="192"/>
        <end position="244"/>
    </location>
</feature>
<dbReference type="Pfam" id="PF02518">
    <property type="entry name" value="HATPase_c"/>
    <property type="match status" value="1"/>
</dbReference>
<dbReference type="EC" id="2.7.13.3" evidence="3"/>
<dbReference type="GO" id="GO:0000155">
    <property type="term" value="F:phosphorelay sensor kinase activity"/>
    <property type="evidence" value="ECO:0007669"/>
    <property type="project" value="InterPro"/>
</dbReference>
<evidence type="ECO:0000259" key="16">
    <source>
        <dbReference type="PROSITE" id="PS50885"/>
    </source>
</evidence>
<dbReference type="InterPro" id="IPR036890">
    <property type="entry name" value="HATPase_C_sf"/>
</dbReference>
<evidence type="ECO:0000256" key="6">
    <source>
        <dbReference type="ARBA" id="ARBA00022679"/>
    </source>
</evidence>
<dbReference type="SMART" id="SM00387">
    <property type="entry name" value="HATPase_c"/>
    <property type="match status" value="1"/>
</dbReference>
<dbReference type="AlphaFoldDB" id="A0A7G9GHA9"/>
<dbReference type="InterPro" id="IPR003594">
    <property type="entry name" value="HATPase_dom"/>
</dbReference>
<dbReference type="Gene3D" id="1.10.287.130">
    <property type="match status" value="1"/>
</dbReference>